<sequence>MTSGWTRTRKWSSTSRFTVKQTYDKLQPKRTFTPHISNHHNSASECNADIAIHGPQSARHGWEWYEMGFFACWTKSGSVTLLCFDLPAKLRSDIQSMTWPQDVSLSCPYAVFPQVLDALLRLYDDSVWAIRNHISQWEARRLVDTDYFLLHEIARHGVHVSETLSVAIRSLDAMQHHHERFRANNDLARSKNGRRRWDKAFNAAAQRDSMVQLQIGEEAKREASAMKAIAVVSMTFLPAPFVSTIFGTNFFSFEPDRDAGQPLFAVSRQFWVYWALSVPLTVATLALPVRRPAVHFGNIASSNQLQISAVESKRVQREHDVICFEMEAAGVMDEYPCVVVRGICDYADSHKNKGWQNYAAATVAALQIDPYPSTLQAHRTTRSARAETAPKQSSLTGVRLRVFLTSRPEVPIRHGFGQVSDTEHKDVVLHNILPSIIDHDISTFLEHHLRFIVKESYQDADWPGAEVIRLLVQHASSLFIWAATACLFVREGLFPDVRLRILVECSISRDVAAPEEQLNKMYLTVLQTLVQPGYSTHETTMYYTMLRLILGGIVVFASPLSIRSSGALLVPKHRMHCMLKDLHAILNILEDPLQPLRLHHPSFRDFLLSIDRCSDDSFWVDERSTQEKLAFRCLQLMSAPNGLRQDICGLSKPGTLRSEIEEEVVASSLLPELQYACRYWVEHLERSQHSIADGDTVHVFLQMHLLHWLEAMSLIGETSQCVRLLARLQALVAYQRRISDQDAQLDHPHMILTTIPPTSAVIDMGTPDMGNPFKESPDYFAFDMGSSRKKKPEHGGESEMLHIEDL</sequence>
<keyword evidence="2" id="KW-1185">Reference proteome</keyword>
<comment type="caution">
    <text evidence="1">The sequence shown here is derived from an EMBL/GenBank/DDBJ whole genome shotgun (WGS) entry which is preliminary data.</text>
</comment>
<accession>A0ACB6SBP3</accession>
<organism evidence="1 2">
    <name type="scientific">Macroventuria anomochaeta</name>
    <dbReference type="NCBI Taxonomy" id="301207"/>
    <lineage>
        <taxon>Eukaryota</taxon>
        <taxon>Fungi</taxon>
        <taxon>Dikarya</taxon>
        <taxon>Ascomycota</taxon>
        <taxon>Pezizomycotina</taxon>
        <taxon>Dothideomycetes</taxon>
        <taxon>Pleosporomycetidae</taxon>
        <taxon>Pleosporales</taxon>
        <taxon>Pleosporineae</taxon>
        <taxon>Didymellaceae</taxon>
        <taxon>Macroventuria</taxon>
    </lineage>
</organism>
<name>A0ACB6SBP3_9PLEO</name>
<evidence type="ECO:0000313" key="2">
    <source>
        <dbReference type="Proteomes" id="UP000799754"/>
    </source>
</evidence>
<proteinExistence type="predicted"/>
<dbReference type="Proteomes" id="UP000799754">
    <property type="component" value="Unassembled WGS sequence"/>
</dbReference>
<protein>
    <submittedName>
        <fullName evidence="1">Uncharacterized protein</fullName>
    </submittedName>
</protein>
<dbReference type="EMBL" id="MU006704">
    <property type="protein sequence ID" value="KAF2631393.1"/>
    <property type="molecule type" value="Genomic_DNA"/>
</dbReference>
<gene>
    <name evidence="1" type="ORF">BU25DRAFT_454846</name>
</gene>
<evidence type="ECO:0000313" key="1">
    <source>
        <dbReference type="EMBL" id="KAF2631393.1"/>
    </source>
</evidence>
<reference evidence="1" key="1">
    <citation type="journal article" date="2020" name="Stud. Mycol.">
        <title>101 Dothideomycetes genomes: a test case for predicting lifestyles and emergence of pathogens.</title>
        <authorList>
            <person name="Haridas S."/>
            <person name="Albert R."/>
            <person name="Binder M."/>
            <person name="Bloem J."/>
            <person name="Labutti K."/>
            <person name="Salamov A."/>
            <person name="Andreopoulos B."/>
            <person name="Baker S."/>
            <person name="Barry K."/>
            <person name="Bills G."/>
            <person name="Bluhm B."/>
            <person name="Cannon C."/>
            <person name="Castanera R."/>
            <person name="Culley D."/>
            <person name="Daum C."/>
            <person name="Ezra D."/>
            <person name="Gonzalez J."/>
            <person name="Henrissat B."/>
            <person name="Kuo A."/>
            <person name="Liang C."/>
            <person name="Lipzen A."/>
            <person name="Lutzoni F."/>
            <person name="Magnuson J."/>
            <person name="Mondo S."/>
            <person name="Nolan M."/>
            <person name="Ohm R."/>
            <person name="Pangilinan J."/>
            <person name="Park H.-J."/>
            <person name="Ramirez L."/>
            <person name="Alfaro M."/>
            <person name="Sun H."/>
            <person name="Tritt A."/>
            <person name="Yoshinaga Y."/>
            <person name="Zwiers L.-H."/>
            <person name="Turgeon B."/>
            <person name="Goodwin S."/>
            <person name="Spatafora J."/>
            <person name="Crous P."/>
            <person name="Grigoriev I."/>
        </authorList>
    </citation>
    <scope>NUCLEOTIDE SEQUENCE</scope>
    <source>
        <strain evidence="1">CBS 525.71</strain>
    </source>
</reference>